<evidence type="ECO:0000313" key="3">
    <source>
        <dbReference type="Proteomes" id="UP001066276"/>
    </source>
</evidence>
<organism evidence="2 3">
    <name type="scientific">Pleurodeles waltl</name>
    <name type="common">Iberian ribbed newt</name>
    <dbReference type="NCBI Taxonomy" id="8319"/>
    <lineage>
        <taxon>Eukaryota</taxon>
        <taxon>Metazoa</taxon>
        <taxon>Chordata</taxon>
        <taxon>Craniata</taxon>
        <taxon>Vertebrata</taxon>
        <taxon>Euteleostomi</taxon>
        <taxon>Amphibia</taxon>
        <taxon>Batrachia</taxon>
        <taxon>Caudata</taxon>
        <taxon>Salamandroidea</taxon>
        <taxon>Salamandridae</taxon>
        <taxon>Pleurodelinae</taxon>
        <taxon>Pleurodeles</taxon>
    </lineage>
</organism>
<dbReference type="EMBL" id="JANPWB010000012">
    <property type="protein sequence ID" value="KAJ1115791.1"/>
    <property type="molecule type" value="Genomic_DNA"/>
</dbReference>
<evidence type="ECO:0000313" key="2">
    <source>
        <dbReference type="EMBL" id="KAJ1115791.1"/>
    </source>
</evidence>
<keyword evidence="3" id="KW-1185">Reference proteome</keyword>
<feature type="region of interest" description="Disordered" evidence="1">
    <location>
        <begin position="18"/>
        <end position="48"/>
    </location>
</feature>
<gene>
    <name evidence="2" type="ORF">NDU88_004013</name>
</gene>
<accession>A0AAV7NIL1</accession>
<reference evidence="2" key="1">
    <citation type="journal article" date="2022" name="bioRxiv">
        <title>Sequencing and chromosome-scale assembly of the giantPleurodeles waltlgenome.</title>
        <authorList>
            <person name="Brown T."/>
            <person name="Elewa A."/>
            <person name="Iarovenko S."/>
            <person name="Subramanian E."/>
            <person name="Araus A.J."/>
            <person name="Petzold A."/>
            <person name="Susuki M."/>
            <person name="Suzuki K.-i.T."/>
            <person name="Hayashi T."/>
            <person name="Toyoda A."/>
            <person name="Oliveira C."/>
            <person name="Osipova E."/>
            <person name="Leigh N.D."/>
            <person name="Simon A."/>
            <person name="Yun M.H."/>
        </authorList>
    </citation>
    <scope>NUCLEOTIDE SEQUENCE</scope>
    <source>
        <strain evidence="2">20211129_DDA</strain>
        <tissue evidence="2">Liver</tissue>
    </source>
</reference>
<proteinExistence type="predicted"/>
<comment type="caution">
    <text evidence="2">The sequence shown here is derived from an EMBL/GenBank/DDBJ whole genome shotgun (WGS) entry which is preliminary data.</text>
</comment>
<dbReference type="AlphaFoldDB" id="A0AAV7NIL1"/>
<name>A0AAV7NIL1_PLEWA</name>
<evidence type="ECO:0000256" key="1">
    <source>
        <dbReference type="SAM" id="MobiDB-lite"/>
    </source>
</evidence>
<sequence length="70" mass="8321">MYFPSLYFKRKIKASRWKRSAPHPGADEHIRGHAINVSRSDRQTARARSTYLCDSRRSEQHLPLRLRSRI</sequence>
<protein>
    <submittedName>
        <fullName evidence="2">Uncharacterized protein</fullName>
    </submittedName>
</protein>
<dbReference type="Proteomes" id="UP001066276">
    <property type="component" value="Chromosome 8"/>
</dbReference>